<evidence type="ECO:0000313" key="2">
    <source>
        <dbReference type="EMBL" id="MCI63208.1"/>
    </source>
</evidence>
<feature type="compositionally biased region" description="Low complexity" evidence="1">
    <location>
        <begin position="45"/>
        <end position="64"/>
    </location>
</feature>
<name>A0A392TQL6_9FABA</name>
<organism evidence="2 3">
    <name type="scientific">Trifolium medium</name>
    <dbReference type="NCBI Taxonomy" id="97028"/>
    <lineage>
        <taxon>Eukaryota</taxon>
        <taxon>Viridiplantae</taxon>
        <taxon>Streptophyta</taxon>
        <taxon>Embryophyta</taxon>
        <taxon>Tracheophyta</taxon>
        <taxon>Spermatophyta</taxon>
        <taxon>Magnoliopsida</taxon>
        <taxon>eudicotyledons</taxon>
        <taxon>Gunneridae</taxon>
        <taxon>Pentapetalae</taxon>
        <taxon>rosids</taxon>
        <taxon>fabids</taxon>
        <taxon>Fabales</taxon>
        <taxon>Fabaceae</taxon>
        <taxon>Papilionoideae</taxon>
        <taxon>50 kb inversion clade</taxon>
        <taxon>NPAAA clade</taxon>
        <taxon>Hologalegina</taxon>
        <taxon>IRL clade</taxon>
        <taxon>Trifolieae</taxon>
        <taxon>Trifolium</taxon>
    </lineage>
</organism>
<sequence>AQTCAWRRNQNKQPALTHHSARGAATPRARRRVQEKNKKQNNSIARGATQATRGATQAARGATTRTCRKCNFNATVLTNSKTT</sequence>
<feature type="non-terminal residue" evidence="2">
    <location>
        <position position="1"/>
    </location>
</feature>
<dbReference type="Proteomes" id="UP000265520">
    <property type="component" value="Unassembled WGS sequence"/>
</dbReference>
<accession>A0A392TQL6</accession>
<dbReference type="EMBL" id="LXQA010632910">
    <property type="protein sequence ID" value="MCI63208.1"/>
    <property type="molecule type" value="Genomic_DNA"/>
</dbReference>
<feature type="region of interest" description="Disordered" evidence="1">
    <location>
        <begin position="1"/>
        <end position="64"/>
    </location>
</feature>
<comment type="caution">
    <text evidence="2">The sequence shown here is derived from an EMBL/GenBank/DDBJ whole genome shotgun (WGS) entry which is preliminary data.</text>
</comment>
<evidence type="ECO:0000313" key="3">
    <source>
        <dbReference type="Proteomes" id="UP000265520"/>
    </source>
</evidence>
<reference evidence="2 3" key="1">
    <citation type="journal article" date="2018" name="Front. Plant Sci.">
        <title>Red Clover (Trifolium pratense) and Zigzag Clover (T. medium) - A Picture of Genomic Similarities and Differences.</title>
        <authorList>
            <person name="Dluhosova J."/>
            <person name="Istvanek J."/>
            <person name="Nedelnik J."/>
            <person name="Repkova J."/>
        </authorList>
    </citation>
    <scope>NUCLEOTIDE SEQUENCE [LARGE SCALE GENOMIC DNA]</scope>
    <source>
        <strain evidence="3">cv. 10/8</strain>
        <tissue evidence="2">Leaf</tissue>
    </source>
</reference>
<proteinExistence type="predicted"/>
<keyword evidence="3" id="KW-1185">Reference proteome</keyword>
<protein>
    <submittedName>
        <fullName evidence="2">Uncharacterized protein</fullName>
    </submittedName>
</protein>
<evidence type="ECO:0000256" key="1">
    <source>
        <dbReference type="SAM" id="MobiDB-lite"/>
    </source>
</evidence>
<dbReference type="AlphaFoldDB" id="A0A392TQL6"/>